<gene>
    <name evidence="2" type="ORF">CSOJ01_05714</name>
</gene>
<feature type="compositionally biased region" description="Polar residues" evidence="1">
    <location>
        <begin position="190"/>
        <end position="202"/>
    </location>
</feature>
<evidence type="ECO:0000256" key="1">
    <source>
        <dbReference type="SAM" id="MobiDB-lite"/>
    </source>
</evidence>
<protein>
    <submittedName>
        <fullName evidence="2">Uncharacterized protein</fullName>
    </submittedName>
</protein>
<organism evidence="2 3">
    <name type="scientific">Colletotrichum sojae</name>
    <dbReference type="NCBI Taxonomy" id="2175907"/>
    <lineage>
        <taxon>Eukaryota</taxon>
        <taxon>Fungi</taxon>
        <taxon>Dikarya</taxon>
        <taxon>Ascomycota</taxon>
        <taxon>Pezizomycotina</taxon>
        <taxon>Sordariomycetes</taxon>
        <taxon>Hypocreomycetidae</taxon>
        <taxon>Glomerellales</taxon>
        <taxon>Glomerellaceae</taxon>
        <taxon>Colletotrichum</taxon>
        <taxon>Colletotrichum orchidearum species complex</taxon>
    </lineage>
</organism>
<dbReference type="Proteomes" id="UP000652219">
    <property type="component" value="Unassembled WGS sequence"/>
</dbReference>
<feature type="region of interest" description="Disordered" evidence="1">
    <location>
        <begin position="190"/>
        <end position="223"/>
    </location>
</feature>
<dbReference type="EMBL" id="WIGN01000074">
    <property type="protein sequence ID" value="KAF6811422.1"/>
    <property type="molecule type" value="Genomic_DNA"/>
</dbReference>
<dbReference type="AlphaFoldDB" id="A0A8H6JE52"/>
<evidence type="ECO:0000313" key="3">
    <source>
        <dbReference type="Proteomes" id="UP000652219"/>
    </source>
</evidence>
<comment type="caution">
    <text evidence="2">The sequence shown here is derived from an EMBL/GenBank/DDBJ whole genome shotgun (WGS) entry which is preliminary data.</text>
</comment>
<sequence length="492" mass="54405">MELPRRESNQNESSFDCFETPVFDDSSSLLPGRPYIRLESSTGTDDSLMVPAVRFRDCRFAISGATISDLSASSELKSQQNVTEMVDSVKHEIDELLKTPRLAIYQKRNPTSFQDDAYSHPSAKPASLRVNGGFHRLSAKPEPLIIAKKGPVLQISVNPTLPDVNKVSWRKSAEPRPLFFDTNVKALHPTSDNVRSSGFRGSSSEKENQLPSPIESIETGRNGTRAPLSDWSFYEGRKASIFGQSFVVQSPVKRHGDISGQLLSAPSLDFEIYEDPEEVEQPDPVASVVGQVAPVQEQTEPEDDDSIDFLLDPLPSAPIRAVRNPLLDHGSMLGHNGSVSGGYPLELSTESKCDPVDIPVAENIPRSRESAVIDALVYEIAQPMGENLYDADGFLKESFRVPTFNDDACDEHEEAIDLDEQLRRRLQGQTRPSQILLWGLLPQVDDPVDSVADDDEDEDKDIPRLSVRLSHSVTWSCFEKKFSDFLAAPVAA</sequence>
<feature type="region of interest" description="Disordered" evidence="1">
    <location>
        <begin position="1"/>
        <end position="20"/>
    </location>
</feature>
<reference evidence="2 3" key="1">
    <citation type="journal article" date="2020" name="Phytopathology">
        <title>Genome Sequence Resources of Colletotrichum truncatum, C. plurivorum, C. musicola, and C. sojae: Four Species Pathogenic to Soybean (Glycine max).</title>
        <authorList>
            <person name="Rogerio F."/>
            <person name="Boufleur T.R."/>
            <person name="Ciampi-Guillardi M."/>
            <person name="Sukno S.A."/>
            <person name="Thon M.R."/>
            <person name="Massola Junior N.S."/>
            <person name="Baroncelli R."/>
        </authorList>
    </citation>
    <scope>NUCLEOTIDE SEQUENCE [LARGE SCALE GENOMIC DNA]</scope>
    <source>
        <strain evidence="2 3">LFN0009</strain>
    </source>
</reference>
<accession>A0A8H6JE52</accession>
<keyword evidence="3" id="KW-1185">Reference proteome</keyword>
<proteinExistence type="predicted"/>
<evidence type="ECO:0000313" key="2">
    <source>
        <dbReference type="EMBL" id="KAF6811422.1"/>
    </source>
</evidence>
<name>A0A8H6JE52_9PEZI</name>